<protein>
    <submittedName>
        <fullName evidence="1">Uncharacterized protein</fullName>
    </submittedName>
</protein>
<proteinExistence type="predicted"/>
<accession>A0A849CIM5</accession>
<gene>
    <name evidence="1" type="ORF">C2800_05810</name>
</gene>
<dbReference type="RefSeq" id="WP_014390992.1">
    <property type="nucleotide sequence ID" value="NZ_CP030096.1"/>
</dbReference>
<dbReference type="Proteomes" id="UP000540079">
    <property type="component" value="Unassembled WGS sequence"/>
</dbReference>
<comment type="caution">
    <text evidence="1">The sequence shown here is derived from an EMBL/GenBank/DDBJ whole genome shotgun (WGS) entry which is preliminary data.</text>
</comment>
<evidence type="ECO:0000313" key="1">
    <source>
        <dbReference type="EMBL" id="NNI78937.1"/>
    </source>
</evidence>
<reference evidence="1 2" key="1">
    <citation type="journal article" date="2018" name="Front. Microbiol.">
        <title>Genetic and Phylogenetic Characteristics of Pasteurella multocida Isolates From Different Host Species.</title>
        <authorList>
            <person name="Peng Z."/>
            <person name="Liang W."/>
            <person name="Wang F."/>
            <person name="Xu Z."/>
            <person name="Xie Z."/>
            <person name="Lian Z."/>
            <person name="Hua L."/>
            <person name="Zhou R."/>
            <person name="Chen H."/>
            <person name="Wu B."/>
        </authorList>
    </citation>
    <scope>NUCLEOTIDE SEQUENCE [LARGE SCALE GENOMIC DNA]</scope>
    <source>
        <strain evidence="1 2">HNA06</strain>
    </source>
</reference>
<evidence type="ECO:0000313" key="2">
    <source>
        <dbReference type="Proteomes" id="UP000540079"/>
    </source>
</evidence>
<dbReference type="AlphaFoldDB" id="A0A849CIM5"/>
<dbReference type="EMBL" id="PPVL01000004">
    <property type="protein sequence ID" value="NNI78937.1"/>
    <property type="molecule type" value="Genomic_DNA"/>
</dbReference>
<sequence>MDSAIGGVSSLGFQAVQVMSKNITNIVDARRNMVFLVNSQRAEHILYGDKSGGGDKFGLTRILNQKSKFPIH</sequence>
<organism evidence="1 2">
    <name type="scientific">Pasteurella multocida</name>
    <dbReference type="NCBI Taxonomy" id="747"/>
    <lineage>
        <taxon>Bacteria</taxon>
        <taxon>Pseudomonadati</taxon>
        <taxon>Pseudomonadota</taxon>
        <taxon>Gammaproteobacteria</taxon>
        <taxon>Pasteurellales</taxon>
        <taxon>Pasteurellaceae</taxon>
        <taxon>Pasteurella</taxon>
    </lineage>
</organism>
<name>A0A849CIM5_PASMD</name>